<dbReference type="InterPro" id="IPR036034">
    <property type="entry name" value="PDZ_sf"/>
</dbReference>
<dbReference type="AlphaFoldDB" id="A0A552UZP4"/>
<reference evidence="3 4" key="1">
    <citation type="submission" date="2019-07" db="EMBL/GenBank/DDBJ databases">
        <title>Flavobacterium sp. nov., isolated from glacier ice.</title>
        <authorList>
            <person name="Liu Q."/>
            <person name="Xin Y.-H."/>
        </authorList>
    </citation>
    <scope>NUCLEOTIDE SEQUENCE [LARGE SCALE GENOMIC DNA]</scope>
    <source>
        <strain evidence="3 4">ZT4R6</strain>
    </source>
</reference>
<keyword evidence="1" id="KW-0472">Membrane</keyword>
<feature type="transmembrane region" description="Helical" evidence="1">
    <location>
        <begin position="79"/>
        <end position="97"/>
    </location>
</feature>
<accession>A0A552UZP4</accession>
<dbReference type="InterPro" id="IPR034122">
    <property type="entry name" value="Retropepsin-like_bacterial"/>
</dbReference>
<dbReference type="CDD" id="cd05483">
    <property type="entry name" value="retropepsin_like_bacteria"/>
    <property type="match status" value="1"/>
</dbReference>
<dbReference type="InterPro" id="IPR001478">
    <property type="entry name" value="PDZ"/>
</dbReference>
<dbReference type="Gene3D" id="2.30.42.10">
    <property type="match status" value="1"/>
</dbReference>
<sequence length="483" mass="54927">MGCCIRCNWPGTTIFRQRAGGFRKRALPQSQSICKCQRVKCVQLADRCRNYHRNSWWHINFLIYLWCVILLVAHHKFLIMTRSILLIIALFLTAISFGQTADDKAKIANRDKFLFGVTTDNRNFVETVPFTLVNNLIFTTVQIDGTSYNFLFDTGAVTILSSRLREKLHLKEAMRNTLIDGSAQEQTETFYTLNKLKLGTVNFSNIGAASMNLAKMSEQFCTPIDGIIGANLMRSSYWKIDYKNNVLIFSDKKIKPTGKTYELPFEENFSGTPLIKLFFGNYNFETIFDTGNNQSFNFPDSLYFKSSASKNKILRKGSGNTEFTLYGNRSIVNHASILDSVTIGKRLFQKQVVRISPSPLPLLGNKFLMQFDEVILDWKKHLIHLPFEYNQEEPLKTLGFDPLFIDGKVVVSFIWEGSVAQIKGLELGDTITAIDGQSLIAITAEQWCTLRDAVKEKSALAFKVLKKDGSVALYELSRYTLLE</sequence>
<dbReference type="SUPFAM" id="SSF50156">
    <property type="entry name" value="PDZ domain-like"/>
    <property type="match status" value="1"/>
</dbReference>
<feature type="transmembrane region" description="Helical" evidence="1">
    <location>
        <begin position="56"/>
        <end position="73"/>
    </location>
</feature>
<evidence type="ECO:0000259" key="2">
    <source>
        <dbReference type="PROSITE" id="PS50106"/>
    </source>
</evidence>
<comment type="caution">
    <text evidence="3">The sequence shown here is derived from an EMBL/GenBank/DDBJ whole genome shotgun (WGS) entry which is preliminary data.</text>
</comment>
<dbReference type="SUPFAM" id="SSF50630">
    <property type="entry name" value="Acid proteases"/>
    <property type="match status" value="1"/>
</dbReference>
<gene>
    <name evidence="3" type="ORF">FMM05_13465</name>
</gene>
<dbReference type="PROSITE" id="PS50106">
    <property type="entry name" value="PDZ"/>
    <property type="match status" value="1"/>
</dbReference>
<dbReference type="EMBL" id="VJVZ01000008">
    <property type="protein sequence ID" value="TRW23662.1"/>
    <property type="molecule type" value="Genomic_DNA"/>
</dbReference>
<protein>
    <recommendedName>
        <fullName evidence="2">PDZ domain-containing protein</fullName>
    </recommendedName>
</protein>
<evidence type="ECO:0000256" key="1">
    <source>
        <dbReference type="SAM" id="Phobius"/>
    </source>
</evidence>
<dbReference type="InterPro" id="IPR021109">
    <property type="entry name" value="Peptidase_aspartic_dom_sf"/>
</dbReference>
<dbReference type="Pfam" id="PF00595">
    <property type="entry name" value="PDZ"/>
    <property type="match status" value="1"/>
</dbReference>
<dbReference type="Proteomes" id="UP000320643">
    <property type="component" value="Unassembled WGS sequence"/>
</dbReference>
<organism evidence="3 4">
    <name type="scientific">Flavobacterium zepuense</name>
    <dbReference type="NCBI Taxonomy" id="2593302"/>
    <lineage>
        <taxon>Bacteria</taxon>
        <taxon>Pseudomonadati</taxon>
        <taxon>Bacteroidota</taxon>
        <taxon>Flavobacteriia</taxon>
        <taxon>Flavobacteriales</taxon>
        <taxon>Flavobacteriaceae</taxon>
        <taxon>Flavobacterium</taxon>
    </lineage>
</organism>
<evidence type="ECO:0000313" key="4">
    <source>
        <dbReference type="Proteomes" id="UP000320643"/>
    </source>
</evidence>
<proteinExistence type="predicted"/>
<keyword evidence="1" id="KW-0812">Transmembrane</keyword>
<dbReference type="OrthoDB" id="5580718at2"/>
<keyword evidence="1" id="KW-1133">Transmembrane helix</keyword>
<evidence type="ECO:0000313" key="3">
    <source>
        <dbReference type="EMBL" id="TRW23662.1"/>
    </source>
</evidence>
<feature type="domain" description="PDZ" evidence="2">
    <location>
        <begin position="384"/>
        <end position="446"/>
    </location>
</feature>
<name>A0A552UZP4_9FLAO</name>
<dbReference type="Pfam" id="PF13650">
    <property type="entry name" value="Asp_protease_2"/>
    <property type="match status" value="1"/>
</dbReference>
<dbReference type="Gene3D" id="2.40.70.10">
    <property type="entry name" value="Acid Proteases"/>
    <property type="match status" value="2"/>
</dbReference>
<keyword evidence="4" id="KW-1185">Reference proteome</keyword>